<dbReference type="InterPro" id="IPR050236">
    <property type="entry name" value="Ser_Thr_kinase_AGC"/>
</dbReference>
<evidence type="ECO:0000313" key="11">
    <source>
        <dbReference type="EMBL" id="PPQ65186.1"/>
    </source>
</evidence>
<dbReference type="InParanoid" id="A0A409VG03"/>
<proteinExistence type="predicted"/>
<keyword evidence="12" id="KW-1185">Reference proteome</keyword>
<accession>A0A409VG03</accession>
<feature type="compositionally biased region" description="Low complexity" evidence="9">
    <location>
        <begin position="460"/>
        <end position="474"/>
    </location>
</feature>
<evidence type="ECO:0000259" key="10">
    <source>
        <dbReference type="PROSITE" id="PS50011"/>
    </source>
</evidence>
<evidence type="ECO:0000256" key="4">
    <source>
        <dbReference type="ARBA" id="ARBA00022741"/>
    </source>
</evidence>
<feature type="domain" description="Protein kinase" evidence="10">
    <location>
        <begin position="658"/>
        <end position="907"/>
    </location>
</feature>
<dbReference type="PANTHER" id="PTHR24356:SF1">
    <property type="entry name" value="SERINE_THREONINE-PROTEIN KINASE GREATWALL"/>
    <property type="match status" value="1"/>
</dbReference>
<evidence type="ECO:0000256" key="9">
    <source>
        <dbReference type="SAM" id="MobiDB-lite"/>
    </source>
</evidence>
<evidence type="ECO:0000313" key="12">
    <source>
        <dbReference type="Proteomes" id="UP000284842"/>
    </source>
</evidence>
<evidence type="ECO:0000256" key="1">
    <source>
        <dbReference type="ARBA" id="ARBA00012513"/>
    </source>
</evidence>
<dbReference type="PROSITE" id="PS50011">
    <property type="entry name" value="PROTEIN_KINASE_DOM"/>
    <property type="match status" value="1"/>
</dbReference>
<comment type="caution">
    <text evidence="11">The sequence shown here is derived from an EMBL/GenBank/DDBJ whole genome shotgun (WGS) entry which is preliminary data.</text>
</comment>
<gene>
    <name evidence="11" type="ORF">CVT24_011062</name>
</gene>
<dbReference type="EC" id="2.7.11.1" evidence="1"/>
<dbReference type="PANTHER" id="PTHR24356">
    <property type="entry name" value="SERINE/THREONINE-PROTEIN KINASE"/>
    <property type="match status" value="1"/>
</dbReference>
<dbReference type="STRING" id="181874.A0A409VG03"/>
<evidence type="ECO:0000256" key="6">
    <source>
        <dbReference type="ARBA" id="ARBA00022840"/>
    </source>
</evidence>
<keyword evidence="2" id="KW-0723">Serine/threonine-protein kinase</keyword>
<keyword evidence="3" id="KW-0808">Transferase</keyword>
<reference evidence="11 12" key="1">
    <citation type="journal article" date="2018" name="Evol. Lett.">
        <title>Horizontal gene cluster transfer increased hallucinogenic mushroom diversity.</title>
        <authorList>
            <person name="Reynolds H.T."/>
            <person name="Vijayakumar V."/>
            <person name="Gluck-Thaler E."/>
            <person name="Korotkin H.B."/>
            <person name="Matheny P.B."/>
            <person name="Slot J.C."/>
        </authorList>
    </citation>
    <scope>NUCLEOTIDE SEQUENCE [LARGE SCALE GENOMIC DNA]</scope>
    <source>
        <strain evidence="11 12">2629</strain>
    </source>
</reference>
<feature type="region of interest" description="Disordered" evidence="9">
    <location>
        <begin position="447"/>
        <end position="500"/>
    </location>
</feature>
<keyword evidence="6" id="KW-0067">ATP-binding</keyword>
<dbReference type="SMART" id="SM00220">
    <property type="entry name" value="S_TKc"/>
    <property type="match status" value="1"/>
</dbReference>
<comment type="catalytic activity">
    <reaction evidence="8">
        <text>L-seryl-[protein] + ATP = O-phospho-L-seryl-[protein] + ADP + H(+)</text>
        <dbReference type="Rhea" id="RHEA:17989"/>
        <dbReference type="Rhea" id="RHEA-COMP:9863"/>
        <dbReference type="Rhea" id="RHEA-COMP:11604"/>
        <dbReference type="ChEBI" id="CHEBI:15378"/>
        <dbReference type="ChEBI" id="CHEBI:29999"/>
        <dbReference type="ChEBI" id="CHEBI:30616"/>
        <dbReference type="ChEBI" id="CHEBI:83421"/>
        <dbReference type="ChEBI" id="CHEBI:456216"/>
        <dbReference type="EC" id="2.7.11.1"/>
    </reaction>
</comment>
<dbReference type="GO" id="GO:0005524">
    <property type="term" value="F:ATP binding"/>
    <property type="evidence" value="ECO:0007669"/>
    <property type="project" value="UniProtKB-KW"/>
</dbReference>
<dbReference type="InterPro" id="IPR011009">
    <property type="entry name" value="Kinase-like_dom_sf"/>
</dbReference>
<evidence type="ECO:0000256" key="3">
    <source>
        <dbReference type="ARBA" id="ARBA00022679"/>
    </source>
</evidence>
<dbReference type="Gene3D" id="1.10.510.10">
    <property type="entry name" value="Transferase(Phosphotransferase) domain 1"/>
    <property type="match status" value="1"/>
</dbReference>
<dbReference type="EMBL" id="NHTK01006071">
    <property type="protein sequence ID" value="PPQ65186.1"/>
    <property type="molecule type" value="Genomic_DNA"/>
</dbReference>
<organism evidence="11 12">
    <name type="scientific">Panaeolus cyanescens</name>
    <dbReference type="NCBI Taxonomy" id="181874"/>
    <lineage>
        <taxon>Eukaryota</taxon>
        <taxon>Fungi</taxon>
        <taxon>Dikarya</taxon>
        <taxon>Basidiomycota</taxon>
        <taxon>Agaricomycotina</taxon>
        <taxon>Agaricomycetes</taxon>
        <taxon>Agaricomycetidae</taxon>
        <taxon>Agaricales</taxon>
        <taxon>Agaricineae</taxon>
        <taxon>Galeropsidaceae</taxon>
        <taxon>Panaeolus</taxon>
    </lineage>
</organism>
<dbReference type="Gene3D" id="3.30.200.20">
    <property type="entry name" value="Phosphorylase Kinase, domain 1"/>
    <property type="match status" value="1"/>
</dbReference>
<evidence type="ECO:0000256" key="5">
    <source>
        <dbReference type="ARBA" id="ARBA00022777"/>
    </source>
</evidence>
<feature type="region of interest" description="Disordered" evidence="9">
    <location>
        <begin position="936"/>
        <end position="965"/>
    </location>
</feature>
<evidence type="ECO:0000256" key="2">
    <source>
        <dbReference type="ARBA" id="ARBA00022527"/>
    </source>
</evidence>
<sequence length="965" mass="106497">MRAAFRFICDLLSIAHAHVKPTAQFVAGVGIGAGIGVTLKITLMEHMMEREMLAKQLAASERWKVVLQPVDTAVACPAAGYSIGYPTCYPIDAPLPPIQLFPLDPVDTTISCPAAGYTITFAACYPIDAPSPSPLPSPPSPPAFSFSSIGSTLHEPIASFVARNQDTITSVVVPSLYYLLDASTPMSSSARRHLVYLEPLMAAFAIHHLWLLVVAVLLSLEPDNVACQLLRALDAVTGTVFSLIETVRTFWHGLQPTVVENRVQEPAMLYSSMMPYSPAAGKNVSLNRSVPEVHQPSTSLEWPVMRDSDGSDMSLATPLSHNRPVEEPLPSATPSMPSPLPRSEPASLSTPASDLPVVPPLAQPSPVLPPRAPYIRRVRPRLADPVMVARVEVPHQYLPDDSSDRRGRESHRVASVEKGILRSRSENGVLVRRNPKVVRILQEEKVAYPSPRDTPPVPIGSTSASSATTGSTSSMRPRKRSTSSPTKWSMSARRPAKQEPMALIQIVETLASPDRPICPEVLDDDNSKTWNPRDIAALPVIAGSDMSCEPSPSFNDFLDRSRSDRLHPDPFACTSPFVPLHASSLRDRPASEDVTTSLQVTFESTCEAIQSHLPPSTLADDSHISELIDAQVEDQVLDGEDVLPVYDSNLQLQNPRLWKFVTAVVAPQEPYVTFAVREYPIGGALVAVKGVKVNASRKEKEGFWREVNAMWEVLQRQRSSRWCSHLLGTFVGQREMTLFCVYHPKGNVRNLIDSLSPRCLDAELARFYLAEMVLALTALHDAGIAYGSCTSLDIYISDSRHIVLCNFAYAVAYGEDPEPGNKLGLYPFRTWRRYDWYTMTLVYHEMYTGKSYLLDPDPKPRFDYLSSLTALQDLTDLDRSFMNMVIERVADKDAPLHEHDIMGHPIFDDVDWRAMDEQKVPVPPLRAGTRRPLLGRVQGCKRKPPGWGKPSPITAGESEHIQADT</sequence>
<protein>
    <recommendedName>
        <fullName evidence="1">non-specific serine/threonine protein kinase</fullName>
        <ecNumber evidence="1">2.7.11.1</ecNumber>
    </recommendedName>
</protein>
<comment type="catalytic activity">
    <reaction evidence="7">
        <text>L-threonyl-[protein] + ATP = O-phospho-L-threonyl-[protein] + ADP + H(+)</text>
        <dbReference type="Rhea" id="RHEA:46608"/>
        <dbReference type="Rhea" id="RHEA-COMP:11060"/>
        <dbReference type="Rhea" id="RHEA-COMP:11605"/>
        <dbReference type="ChEBI" id="CHEBI:15378"/>
        <dbReference type="ChEBI" id="CHEBI:30013"/>
        <dbReference type="ChEBI" id="CHEBI:30616"/>
        <dbReference type="ChEBI" id="CHEBI:61977"/>
        <dbReference type="ChEBI" id="CHEBI:456216"/>
        <dbReference type="EC" id="2.7.11.1"/>
    </reaction>
</comment>
<dbReference type="SUPFAM" id="SSF56112">
    <property type="entry name" value="Protein kinase-like (PK-like)"/>
    <property type="match status" value="1"/>
</dbReference>
<dbReference type="OrthoDB" id="3030020at2759"/>
<dbReference type="AlphaFoldDB" id="A0A409VG03"/>
<keyword evidence="5" id="KW-0418">Kinase</keyword>
<keyword evidence="4" id="KW-0547">Nucleotide-binding</keyword>
<dbReference type="GO" id="GO:0004674">
    <property type="term" value="F:protein serine/threonine kinase activity"/>
    <property type="evidence" value="ECO:0007669"/>
    <property type="project" value="UniProtKB-KW"/>
</dbReference>
<name>A0A409VG03_9AGAR</name>
<feature type="region of interest" description="Disordered" evidence="9">
    <location>
        <begin position="296"/>
        <end position="364"/>
    </location>
</feature>
<evidence type="ECO:0000256" key="7">
    <source>
        <dbReference type="ARBA" id="ARBA00047899"/>
    </source>
</evidence>
<evidence type="ECO:0000256" key="8">
    <source>
        <dbReference type="ARBA" id="ARBA00048679"/>
    </source>
</evidence>
<dbReference type="InterPro" id="IPR000719">
    <property type="entry name" value="Prot_kinase_dom"/>
</dbReference>
<dbReference type="Proteomes" id="UP000284842">
    <property type="component" value="Unassembled WGS sequence"/>
</dbReference>